<feature type="transmembrane region" description="Helical" evidence="2">
    <location>
        <begin position="195"/>
        <end position="219"/>
    </location>
</feature>
<feature type="transmembrane region" description="Helical" evidence="2">
    <location>
        <begin position="20"/>
        <end position="38"/>
    </location>
</feature>
<name>A0ABU4GAU7_9BACL</name>
<keyword evidence="2" id="KW-1133">Transmembrane helix</keyword>
<keyword evidence="2" id="KW-0812">Transmembrane</keyword>
<feature type="transmembrane region" description="Helical" evidence="2">
    <location>
        <begin position="333"/>
        <end position="351"/>
    </location>
</feature>
<dbReference type="Pfam" id="PF12679">
    <property type="entry name" value="ABC2_membrane_2"/>
    <property type="match status" value="1"/>
</dbReference>
<dbReference type="RefSeq" id="WP_317944906.1">
    <property type="nucleotide sequence ID" value="NZ_JAUBDI010000013.1"/>
</dbReference>
<proteinExistence type="predicted"/>
<evidence type="ECO:0000313" key="4">
    <source>
        <dbReference type="Proteomes" id="UP001282284"/>
    </source>
</evidence>
<reference evidence="3 4" key="1">
    <citation type="submission" date="2023-06" db="EMBL/GenBank/DDBJ databases">
        <title>Sporosarcina sp. nov., isolated from Korean traditional fermented seafood 'Jeotgal'.</title>
        <authorList>
            <person name="Yang A.I."/>
            <person name="Shin N.-R."/>
        </authorList>
    </citation>
    <scope>NUCLEOTIDE SEQUENCE [LARGE SCALE GENOMIC DNA]</scope>
    <source>
        <strain evidence="3 4">KCTC13119</strain>
    </source>
</reference>
<dbReference type="Proteomes" id="UP001282284">
    <property type="component" value="Unassembled WGS sequence"/>
</dbReference>
<feature type="transmembrane region" description="Helical" evidence="2">
    <location>
        <begin position="252"/>
        <end position="277"/>
    </location>
</feature>
<keyword evidence="1" id="KW-0175">Coiled coil</keyword>
<dbReference type="EMBL" id="JAUBDI010000013">
    <property type="protein sequence ID" value="MDW0114102.1"/>
    <property type="molecule type" value="Genomic_DNA"/>
</dbReference>
<dbReference type="PANTHER" id="PTHR37305">
    <property type="entry name" value="INTEGRAL MEMBRANE PROTEIN-RELATED"/>
    <property type="match status" value="1"/>
</dbReference>
<feature type="transmembrane region" description="Helical" evidence="2">
    <location>
        <begin position="387"/>
        <end position="411"/>
    </location>
</feature>
<keyword evidence="4" id="KW-1185">Reference proteome</keyword>
<sequence>MLNLIQFELTKVMKSKFFQLMLLISSIFVLTYFVFIYTNTIRANDLQAESEAKIINVSNELAELEESIKKGEVKADDEEVVLRITDLKGIIEEHKVKLNGYKNEDWMALLDMELDHLEPIVKRDLANFDYYTSTWQTLFTTETNYEQYKWMREHEIIPVYPINSLAYRTAYDVVYDLPGLEESIKKLSTKYSSTGIYYVHHLFSVIFSVFGASFFLLIFGDIVTRERLGTSGPILLLRSQPIRRGYILVSKFVTVVIATLLLLFGIGVFALLLGTIFDRLGHWNYPVLIYGEKYSFYFMNMSTFLIKSMILFIMVLLFCYALLFLFSVLTKRVPVAISLVLTILFLGMNMSEASSLSAFAPYSPFHYFSVSKVVTNELAVTMKNFTFSFSTGMMTLALATVLVLMATFLLATLQEKLIVRRPAKIRIESA</sequence>
<comment type="caution">
    <text evidence="3">The sequence shown here is derived from an EMBL/GenBank/DDBJ whole genome shotgun (WGS) entry which is preliminary data.</text>
</comment>
<organism evidence="3 4">
    <name type="scientific">Sporosarcina saromensis</name>
    <dbReference type="NCBI Taxonomy" id="359365"/>
    <lineage>
        <taxon>Bacteria</taxon>
        <taxon>Bacillati</taxon>
        <taxon>Bacillota</taxon>
        <taxon>Bacilli</taxon>
        <taxon>Bacillales</taxon>
        <taxon>Caryophanaceae</taxon>
        <taxon>Sporosarcina</taxon>
    </lineage>
</organism>
<feature type="coiled-coil region" evidence="1">
    <location>
        <begin position="47"/>
        <end position="104"/>
    </location>
</feature>
<evidence type="ECO:0000256" key="2">
    <source>
        <dbReference type="SAM" id="Phobius"/>
    </source>
</evidence>
<accession>A0ABU4GAU7</accession>
<feature type="transmembrane region" description="Helical" evidence="2">
    <location>
        <begin position="297"/>
        <end position="326"/>
    </location>
</feature>
<dbReference type="PANTHER" id="PTHR37305:SF1">
    <property type="entry name" value="MEMBRANE PROTEIN"/>
    <property type="match status" value="1"/>
</dbReference>
<evidence type="ECO:0000313" key="3">
    <source>
        <dbReference type="EMBL" id="MDW0114102.1"/>
    </source>
</evidence>
<evidence type="ECO:0000256" key="1">
    <source>
        <dbReference type="SAM" id="Coils"/>
    </source>
</evidence>
<protein>
    <submittedName>
        <fullName evidence="3">ABC transporter permease</fullName>
    </submittedName>
</protein>
<keyword evidence="2" id="KW-0472">Membrane</keyword>
<gene>
    <name evidence="3" type="ORF">QT711_12970</name>
</gene>